<dbReference type="STRING" id="1165861.A0A0L0VC24"/>
<evidence type="ECO:0000256" key="6">
    <source>
        <dbReference type="SAM" id="MobiDB-lite"/>
    </source>
</evidence>
<evidence type="ECO:0008006" key="9">
    <source>
        <dbReference type="Google" id="ProtNLM"/>
    </source>
</evidence>
<feature type="region of interest" description="Disordered" evidence="6">
    <location>
        <begin position="308"/>
        <end position="359"/>
    </location>
</feature>
<keyword evidence="3" id="KW-0863">Zinc-finger</keyword>
<feature type="region of interest" description="Disordered" evidence="6">
    <location>
        <begin position="1"/>
        <end position="52"/>
    </location>
</feature>
<organism evidence="7 8">
    <name type="scientific">Puccinia striiformis f. sp. tritici PST-78</name>
    <dbReference type="NCBI Taxonomy" id="1165861"/>
    <lineage>
        <taxon>Eukaryota</taxon>
        <taxon>Fungi</taxon>
        <taxon>Dikarya</taxon>
        <taxon>Basidiomycota</taxon>
        <taxon>Pucciniomycotina</taxon>
        <taxon>Pucciniomycetes</taxon>
        <taxon>Pucciniales</taxon>
        <taxon>Pucciniaceae</taxon>
        <taxon>Puccinia</taxon>
    </lineage>
</organism>
<feature type="compositionally biased region" description="Acidic residues" evidence="6">
    <location>
        <begin position="322"/>
        <end position="332"/>
    </location>
</feature>
<feature type="compositionally biased region" description="Basic residues" evidence="6">
    <location>
        <begin position="1"/>
        <end position="11"/>
    </location>
</feature>
<keyword evidence="5" id="KW-0539">Nucleus</keyword>
<dbReference type="EMBL" id="AJIL01000077">
    <property type="protein sequence ID" value="KNE96823.1"/>
    <property type="molecule type" value="Genomic_DNA"/>
</dbReference>
<protein>
    <recommendedName>
        <fullName evidence="9">DUF659 domain-containing protein</fullName>
    </recommendedName>
</protein>
<keyword evidence="2" id="KW-0479">Metal-binding</keyword>
<accession>A0A0L0VC24</accession>
<dbReference type="GO" id="GO:0005634">
    <property type="term" value="C:nucleus"/>
    <property type="evidence" value="ECO:0007669"/>
    <property type="project" value="UniProtKB-SubCell"/>
</dbReference>
<dbReference type="InterPro" id="IPR012337">
    <property type="entry name" value="RNaseH-like_sf"/>
</dbReference>
<evidence type="ECO:0000256" key="2">
    <source>
        <dbReference type="ARBA" id="ARBA00022723"/>
    </source>
</evidence>
<dbReference type="InterPro" id="IPR052035">
    <property type="entry name" value="ZnF_BED_domain_contain"/>
</dbReference>
<evidence type="ECO:0000313" key="8">
    <source>
        <dbReference type="Proteomes" id="UP000054564"/>
    </source>
</evidence>
<feature type="compositionally biased region" description="Acidic residues" evidence="6">
    <location>
        <begin position="344"/>
        <end position="354"/>
    </location>
</feature>
<dbReference type="AlphaFoldDB" id="A0A0L0VC24"/>
<evidence type="ECO:0000256" key="3">
    <source>
        <dbReference type="ARBA" id="ARBA00022771"/>
    </source>
</evidence>
<reference evidence="8" key="1">
    <citation type="submission" date="2014-03" db="EMBL/GenBank/DDBJ databases">
        <title>The Genome Sequence of Puccinia striiformis f. sp. tritici PST-78.</title>
        <authorList>
            <consortium name="The Broad Institute Genome Sequencing Platform"/>
            <person name="Cuomo C."/>
            <person name="Hulbert S."/>
            <person name="Chen X."/>
            <person name="Walker B."/>
            <person name="Young S.K."/>
            <person name="Zeng Q."/>
            <person name="Gargeya S."/>
            <person name="Fitzgerald M."/>
            <person name="Haas B."/>
            <person name="Abouelleil A."/>
            <person name="Alvarado L."/>
            <person name="Arachchi H.M."/>
            <person name="Berlin A.M."/>
            <person name="Chapman S.B."/>
            <person name="Goldberg J."/>
            <person name="Griggs A."/>
            <person name="Gujja S."/>
            <person name="Hansen M."/>
            <person name="Howarth C."/>
            <person name="Imamovic A."/>
            <person name="Larimer J."/>
            <person name="McCowan C."/>
            <person name="Montmayeur A."/>
            <person name="Murphy C."/>
            <person name="Neiman D."/>
            <person name="Pearson M."/>
            <person name="Priest M."/>
            <person name="Roberts A."/>
            <person name="Saif S."/>
            <person name="Shea T."/>
            <person name="Sisk P."/>
            <person name="Sykes S."/>
            <person name="Wortman J."/>
            <person name="Nusbaum C."/>
            <person name="Birren B."/>
        </authorList>
    </citation>
    <scope>NUCLEOTIDE SEQUENCE [LARGE SCALE GENOMIC DNA]</scope>
    <source>
        <strain evidence="8">race PST-78</strain>
    </source>
</reference>
<dbReference type="Proteomes" id="UP000054564">
    <property type="component" value="Unassembled WGS sequence"/>
</dbReference>
<keyword evidence="8" id="KW-1185">Reference proteome</keyword>
<evidence type="ECO:0000313" key="7">
    <source>
        <dbReference type="EMBL" id="KNE96823.1"/>
    </source>
</evidence>
<keyword evidence="4" id="KW-0862">Zinc</keyword>
<sequence>MANRSKQHHKSSPPQPLRSTESSDIEQPATDIDSATTPGNTQPPKSQDLTDEQELNKHKRRMIAFPCKTCGTRIHCTTYNSSPTNLSKHVANCLKKQSEVNQTQKLATVGVSGTGNIDPREVPQLCAIWCAETACPFSALGEDAHQSILHPIVVKNLPTRKAVSRNIGMLYTAVQQDLIETLKNHKGAMYLGLDAWQSPNGFNVLGTVIYRLVQEGGNGFQLEAMPLDFVRLKESHTGVYLADTVPLIVEKFGICGIVTVNASNNQTMIEEIRKFKWARFKGKTQWIRCFAHISNLIAQVILRPFGSQKQKQTTDNTHSKDDSEDDDSDLDDPDHQIKLFNEDGSSDQEAEENDVDHADDTDLVAELIGDEELELETDDINNLSEEDENDVYTSQSCKQTLAKLRAIARKLNKSPNSKALFVDLCKEKKCLKPHTVERDVRTRWNSTLVQLTSICCCSEAMYV</sequence>
<dbReference type="SUPFAM" id="SSF53098">
    <property type="entry name" value="Ribonuclease H-like"/>
    <property type="match status" value="1"/>
</dbReference>
<dbReference type="GO" id="GO:0008270">
    <property type="term" value="F:zinc ion binding"/>
    <property type="evidence" value="ECO:0007669"/>
    <property type="project" value="UniProtKB-KW"/>
</dbReference>
<feature type="compositionally biased region" description="Polar residues" evidence="6">
    <location>
        <begin position="33"/>
        <end position="47"/>
    </location>
</feature>
<evidence type="ECO:0000256" key="1">
    <source>
        <dbReference type="ARBA" id="ARBA00004123"/>
    </source>
</evidence>
<proteinExistence type="predicted"/>
<evidence type="ECO:0000256" key="4">
    <source>
        <dbReference type="ARBA" id="ARBA00022833"/>
    </source>
</evidence>
<comment type="subcellular location">
    <subcellularLocation>
        <location evidence="1">Nucleus</location>
    </subcellularLocation>
</comment>
<gene>
    <name evidence="7" type="ORF">PSTG_09958</name>
</gene>
<dbReference type="PANTHER" id="PTHR46481">
    <property type="entry name" value="ZINC FINGER BED DOMAIN-CONTAINING PROTEIN 4"/>
    <property type="match status" value="1"/>
</dbReference>
<dbReference type="PANTHER" id="PTHR46481:SF10">
    <property type="entry name" value="ZINC FINGER BED DOMAIN-CONTAINING PROTEIN 39"/>
    <property type="match status" value="1"/>
</dbReference>
<name>A0A0L0VC24_9BASI</name>
<evidence type="ECO:0000256" key="5">
    <source>
        <dbReference type="ARBA" id="ARBA00023242"/>
    </source>
</evidence>
<comment type="caution">
    <text evidence="7">The sequence shown here is derived from an EMBL/GenBank/DDBJ whole genome shotgun (WGS) entry which is preliminary data.</text>
</comment>